<dbReference type="Pfam" id="PF26580">
    <property type="entry name" value="Mtb12_C"/>
    <property type="match status" value="1"/>
</dbReference>
<evidence type="ECO:0000256" key="1">
    <source>
        <dbReference type="ARBA" id="ARBA00022729"/>
    </source>
</evidence>
<organism evidence="6 7">
    <name type="scientific">Streptomyces kanasensis</name>
    <dbReference type="NCBI Taxonomy" id="936756"/>
    <lineage>
        <taxon>Bacteria</taxon>
        <taxon>Bacillati</taxon>
        <taxon>Actinomycetota</taxon>
        <taxon>Actinomycetes</taxon>
        <taxon>Kitasatosporales</taxon>
        <taxon>Streptomycetaceae</taxon>
        <taxon>Streptomyces</taxon>
    </lineage>
</organism>
<comment type="similarity">
    <text evidence="2">Belongs to the MTB12 family.</text>
</comment>
<feature type="compositionally biased region" description="Low complexity" evidence="3">
    <location>
        <begin position="61"/>
        <end position="71"/>
    </location>
</feature>
<dbReference type="AlphaFoldDB" id="A0A100Y426"/>
<comment type="caution">
    <text evidence="6">The sequence shown here is derived from an EMBL/GenBank/DDBJ whole genome shotgun (WGS) entry which is preliminary data.</text>
</comment>
<accession>A0A100Y426</accession>
<evidence type="ECO:0000313" key="7">
    <source>
        <dbReference type="Proteomes" id="UP000054011"/>
    </source>
</evidence>
<dbReference type="RefSeq" id="WP_058943465.1">
    <property type="nucleotide sequence ID" value="NZ_LNSV01000051.1"/>
</dbReference>
<sequence length="186" mass="18962">MVTQMVHATPGGLRARSTALAAAAVLTLVPLATACGGSEDASDAAQSPAIQTTAPDPTGSPTGATDAPADEAAARKEVEKNWTAFFDPETPTDEKVRLLENGEQMRPVLSAFGKDANAAKAAAKVKEVDFASATQANVTYDLVVGTSPALTDSKGTAVYQDGIWKVSRSTLCALVKISGNAAVPGC</sequence>
<name>A0A100Y426_9ACTN</name>
<feature type="chain" id="PRO_5039537213" description="Low molecular weight antigen MTB12-like C-terminal domain-containing protein" evidence="4">
    <location>
        <begin position="35"/>
        <end position="186"/>
    </location>
</feature>
<dbReference type="EMBL" id="LNSV01000051">
    <property type="protein sequence ID" value="KUH37254.1"/>
    <property type="molecule type" value="Genomic_DNA"/>
</dbReference>
<dbReference type="InterPro" id="IPR058644">
    <property type="entry name" value="Mtb12-like_C"/>
</dbReference>
<evidence type="ECO:0000256" key="4">
    <source>
        <dbReference type="SAM" id="SignalP"/>
    </source>
</evidence>
<evidence type="ECO:0000256" key="2">
    <source>
        <dbReference type="ARBA" id="ARBA00093774"/>
    </source>
</evidence>
<feature type="domain" description="Low molecular weight antigen MTB12-like C-terminal" evidence="5">
    <location>
        <begin position="72"/>
        <end position="181"/>
    </location>
</feature>
<dbReference type="Proteomes" id="UP000054011">
    <property type="component" value="Unassembled WGS sequence"/>
</dbReference>
<feature type="signal peptide" evidence="4">
    <location>
        <begin position="1"/>
        <end position="34"/>
    </location>
</feature>
<dbReference type="STRING" id="936756.ATE80_19235"/>
<gene>
    <name evidence="6" type="ORF">ATE80_19235</name>
</gene>
<feature type="region of interest" description="Disordered" evidence="3">
    <location>
        <begin position="37"/>
        <end position="74"/>
    </location>
</feature>
<evidence type="ECO:0000256" key="3">
    <source>
        <dbReference type="SAM" id="MobiDB-lite"/>
    </source>
</evidence>
<reference evidence="6 7" key="1">
    <citation type="submission" date="2015-11" db="EMBL/GenBank/DDBJ databases">
        <title>Genome-wide analysis reveals the secondary metabolome in Streptomyces kanasensis ZX01.</title>
        <authorList>
            <person name="Zhang G."/>
            <person name="Han L."/>
            <person name="Feng J."/>
            <person name="Zhang X."/>
        </authorList>
    </citation>
    <scope>NUCLEOTIDE SEQUENCE [LARGE SCALE GENOMIC DNA]</scope>
    <source>
        <strain evidence="6 7">ZX01</strain>
    </source>
</reference>
<evidence type="ECO:0000313" key="6">
    <source>
        <dbReference type="EMBL" id="KUH37254.1"/>
    </source>
</evidence>
<evidence type="ECO:0000259" key="5">
    <source>
        <dbReference type="Pfam" id="PF26580"/>
    </source>
</evidence>
<protein>
    <recommendedName>
        <fullName evidence="5">Low molecular weight antigen MTB12-like C-terminal domain-containing protein</fullName>
    </recommendedName>
</protein>
<proteinExistence type="inferred from homology"/>
<feature type="compositionally biased region" description="Polar residues" evidence="3">
    <location>
        <begin position="44"/>
        <end position="55"/>
    </location>
</feature>
<dbReference type="OrthoDB" id="4548368at2"/>
<keyword evidence="7" id="KW-1185">Reference proteome</keyword>
<keyword evidence="1 4" id="KW-0732">Signal</keyword>